<dbReference type="Proteomes" id="UP001225316">
    <property type="component" value="Unassembled WGS sequence"/>
</dbReference>
<evidence type="ECO:0000313" key="1">
    <source>
        <dbReference type="EMBL" id="MDQ8206157.1"/>
    </source>
</evidence>
<sequence>MSTVIRISDRLAEEAKTRSKVEHRSMTSQLEYWATIGKAAEENPDLPFSFIKETLLAMAEMKDAPKEEYTFG</sequence>
<dbReference type="EMBL" id="JARXHW010000002">
    <property type="protein sequence ID" value="MDQ8206157.1"/>
    <property type="molecule type" value="Genomic_DNA"/>
</dbReference>
<name>A0ABU1APQ5_9BACT</name>
<dbReference type="InterPro" id="IPR021831">
    <property type="entry name" value="ParD-like"/>
</dbReference>
<accession>A0ABU1APQ5</accession>
<dbReference type="RefSeq" id="WP_308948157.1">
    <property type="nucleotide sequence ID" value="NZ_JARXHW010000002.1"/>
</dbReference>
<proteinExistence type="predicted"/>
<organism evidence="1 2">
    <name type="scientific">Thalassobacterium maritimum</name>
    <dbReference type="NCBI Taxonomy" id="3041265"/>
    <lineage>
        <taxon>Bacteria</taxon>
        <taxon>Pseudomonadati</taxon>
        <taxon>Verrucomicrobiota</taxon>
        <taxon>Opitutia</taxon>
        <taxon>Puniceicoccales</taxon>
        <taxon>Coraliomargaritaceae</taxon>
        <taxon>Thalassobacterium</taxon>
    </lineage>
</organism>
<gene>
    <name evidence="1" type="ORF">QEH52_01450</name>
</gene>
<dbReference type="Pfam" id="PF11903">
    <property type="entry name" value="ParD_like"/>
    <property type="match status" value="1"/>
</dbReference>
<reference evidence="1 2" key="1">
    <citation type="submission" date="2023-04" db="EMBL/GenBank/DDBJ databases">
        <title>A novel bacteria isolated from coastal sediment.</title>
        <authorList>
            <person name="Liu X.-J."/>
            <person name="Du Z.-J."/>
        </authorList>
    </citation>
    <scope>NUCLEOTIDE SEQUENCE [LARGE SCALE GENOMIC DNA]</scope>
    <source>
        <strain evidence="1 2">SDUM461003</strain>
    </source>
</reference>
<keyword evidence="2" id="KW-1185">Reference proteome</keyword>
<evidence type="ECO:0000313" key="2">
    <source>
        <dbReference type="Proteomes" id="UP001225316"/>
    </source>
</evidence>
<comment type="caution">
    <text evidence="1">The sequence shown here is derived from an EMBL/GenBank/DDBJ whole genome shotgun (WGS) entry which is preliminary data.</text>
</comment>
<protein>
    <submittedName>
        <fullName evidence="1">ParD-like family protein</fullName>
    </submittedName>
</protein>